<proteinExistence type="predicted"/>
<keyword evidence="2" id="KW-1185">Reference proteome</keyword>
<dbReference type="EMBL" id="MLAK01000747">
    <property type="protein sequence ID" value="OHT05764.1"/>
    <property type="molecule type" value="Genomic_DNA"/>
</dbReference>
<name>A0A1J4K7S4_9EUKA</name>
<sequence>MKLPRVGLRIEEVGQFIDSQSKICTSITSMKEDKTIEELSAKLKEVADLIDAKYETRIFHEEVASSQPIVQVASQPKNDEIITTDP</sequence>
<evidence type="ECO:0000313" key="2">
    <source>
        <dbReference type="Proteomes" id="UP000179807"/>
    </source>
</evidence>
<evidence type="ECO:0000313" key="1">
    <source>
        <dbReference type="EMBL" id="OHT05764.1"/>
    </source>
</evidence>
<dbReference type="Proteomes" id="UP000179807">
    <property type="component" value="Unassembled WGS sequence"/>
</dbReference>
<reference evidence="1" key="1">
    <citation type="submission" date="2016-10" db="EMBL/GenBank/DDBJ databases">
        <authorList>
            <person name="Benchimol M."/>
            <person name="Almeida L.G."/>
            <person name="Vasconcelos A.T."/>
            <person name="Perreira-Neves A."/>
            <person name="Rosa I.A."/>
            <person name="Tasca T."/>
            <person name="Bogo M.R."/>
            <person name="de Souza W."/>
        </authorList>
    </citation>
    <scope>NUCLEOTIDE SEQUENCE [LARGE SCALE GENOMIC DNA]</scope>
    <source>
        <strain evidence="1">K</strain>
    </source>
</reference>
<dbReference type="RefSeq" id="XP_068358900.1">
    <property type="nucleotide sequence ID" value="XM_068504951.1"/>
</dbReference>
<comment type="caution">
    <text evidence="1">The sequence shown here is derived from an EMBL/GenBank/DDBJ whole genome shotgun (WGS) entry which is preliminary data.</text>
</comment>
<dbReference type="VEuPathDB" id="TrichDB:TRFO_26445"/>
<protein>
    <submittedName>
        <fullName evidence="1">Uncharacterized protein</fullName>
    </submittedName>
</protein>
<dbReference type="AlphaFoldDB" id="A0A1J4K7S4"/>
<dbReference type="GeneID" id="94839655"/>
<organism evidence="1 2">
    <name type="scientific">Tritrichomonas foetus</name>
    <dbReference type="NCBI Taxonomy" id="1144522"/>
    <lineage>
        <taxon>Eukaryota</taxon>
        <taxon>Metamonada</taxon>
        <taxon>Parabasalia</taxon>
        <taxon>Tritrichomonadida</taxon>
        <taxon>Tritrichomonadidae</taxon>
        <taxon>Tritrichomonas</taxon>
    </lineage>
</organism>
<accession>A0A1J4K7S4</accession>
<gene>
    <name evidence="1" type="ORF">TRFO_26445</name>
</gene>